<proteinExistence type="predicted"/>
<feature type="region of interest" description="Disordered" evidence="1">
    <location>
        <begin position="1"/>
        <end position="28"/>
    </location>
</feature>
<feature type="region of interest" description="Disordered" evidence="1">
    <location>
        <begin position="516"/>
        <end position="650"/>
    </location>
</feature>
<feature type="compositionally biased region" description="Acidic residues" evidence="1">
    <location>
        <begin position="550"/>
        <end position="575"/>
    </location>
</feature>
<feature type="compositionally biased region" description="Basic and acidic residues" evidence="1">
    <location>
        <begin position="619"/>
        <end position="629"/>
    </location>
</feature>
<dbReference type="AlphaFoldDB" id="A0AAE0DG27"/>
<feature type="compositionally biased region" description="Polar residues" evidence="1">
    <location>
        <begin position="1"/>
        <end position="16"/>
    </location>
</feature>
<feature type="compositionally biased region" description="Polar residues" evidence="1">
    <location>
        <begin position="272"/>
        <end position="286"/>
    </location>
</feature>
<protein>
    <submittedName>
        <fullName evidence="2">Uncharacterized protein</fullName>
    </submittedName>
</protein>
<gene>
    <name evidence="2" type="ORF">OEA41_004773</name>
</gene>
<evidence type="ECO:0000256" key="1">
    <source>
        <dbReference type="SAM" id="MobiDB-lite"/>
    </source>
</evidence>
<evidence type="ECO:0000313" key="2">
    <source>
        <dbReference type="EMBL" id="KAK3168326.1"/>
    </source>
</evidence>
<feature type="region of interest" description="Disordered" evidence="1">
    <location>
        <begin position="669"/>
        <end position="694"/>
    </location>
</feature>
<dbReference type="EMBL" id="JASNWA010000010">
    <property type="protein sequence ID" value="KAK3168326.1"/>
    <property type="molecule type" value="Genomic_DNA"/>
</dbReference>
<feature type="compositionally biased region" description="Polar residues" evidence="1">
    <location>
        <begin position="591"/>
        <end position="605"/>
    </location>
</feature>
<dbReference type="Proteomes" id="UP001276659">
    <property type="component" value="Unassembled WGS sequence"/>
</dbReference>
<feature type="region of interest" description="Disordered" evidence="1">
    <location>
        <begin position="232"/>
        <end position="286"/>
    </location>
</feature>
<comment type="caution">
    <text evidence="2">The sequence shown here is derived from an EMBL/GenBank/DDBJ whole genome shotgun (WGS) entry which is preliminary data.</text>
</comment>
<evidence type="ECO:0000313" key="3">
    <source>
        <dbReference type="Proteomes" id="UP001276659"/>
    </source>
</evidence>
<name>A0AAE0DG27_9LECA</name>
<keyword evidence="3" id="KW-1185">Reference proteome</keyword>
<organism evidence="2 3">
    <name type="scientific">Lepraria neglecta</name>
    <dbReference type="NCBI Taxonomy" id="209136"/>
    <lineage>
        <taxon>Eukaryota</taxon>
        <taxon>Fungi</taxon>
        <taxon>Dikarya</taxon>
        <taxon>Ascomycota</taxon>
        <taxon>Pezizomycotina</taxon>
        <taxon>Lecanoromycetes</taxon>
        <taxon>OSLEUM clade</taxon>
        <taxon>Lecanoromycetidae</taxon>
        <taxon>Lecanorales</taxon>
        <taxon>Lecanorineae</taxon>
        <taxon>Stereocaulaceae</taxon>
        <taxon>Lepraria</taxon>
    </lineage>
</organism>
<reference evidence="2" key="1">
    <citation type="submission" date="2022-11" db="EMBL/GenBank/DDBJ databases">
        <title>Chromosomal genome sequence assembly and mating type (MAT) locus characterization of the leprose asexual lichenized fungus Lepraria neglecta (Nyl.) Erichsen.</title>
        <authorList>
            <person name="Allen J.L."/>
            <person name="Pfeffer B."/>
        </authorList>
    </citation>
    <scope>NUCLEOTIDE SEQUENCE</scope>
    <source>
        <strain evidence="2">Allen 5258</strain>
    </source>
</reference>
<sequence>MSNYDSQPDENPQWSMNGPEGNNIAGSSDILMSDQFNFDTDALSGEYNFPDFDPNTFSAFDLQNTNMPNFDCNWTPSPTPTTMAPGELHDVSRTQQMNMVNSNSFCNTQYVAPYSQNQMLLQEPISRVQPTYHGPGFVPNMIPSGVPSMPMNSGSYVPGNFGTEASSFSTGLTVPSTPQHSPKTNISFLANNDNNNSSLNHAADESLDRISRPKKSFEILKDEEQVSESRYVPILPKPGPSALERFDTKLQSRKTNSSIKKTRSKNPPRKITTVNPHYTPNTKYTQHSYPSKDWDCFEYTEDGELDPARLYTAEELNKFLFEHPLGRGLALRIHRNPPRSRARYPTTHSHRCRFAGCPFYPNNTINQGHWAVSFDELTTSHPDHDPYIVAGYTHLWCLEKYTDFPKICAELSIHPDTRKLHKEDKRRNLMALGTKAEEACVTQFIQACQREEVPESYPRFDMPGRPYEGTLTNRLACVKLRKEPRAVDGQRAARMKLAEYQGSNLRTHLGDLEKEVDLRNMSRSHKNQNRQIENVKHKRIFRGESFRDDDAGDDEEDGDEDEGEDGGAVEEEEDLGDFRVPAPRVMGNVGEMSTTSKFRQFSLQSAPAAIPTQSRGKKRGADEAEDAKSRGKKLKPSGDESEESDEEALNLQQEKLEIELKLIALRRKEKAAKPARENVGDESIDDLVRRRTGF</sequence>
<feature type="compositionally biased region" description="Acidic residues" evidence="1">
    <location>
        <begin position="639"/>
        <end position="648"/>
    </location>
</feature>
<accession>A0AAE0DG27</accession>